<comment type="caution">
    <text evidence="3">The sequence shown here is derived from an EMBL/GenBank/DDBJ whole genome shotgun (WGS) entry which is preliminary data.</text>
</comment>
<dbReference type="NCBIfam" id="TIGR02595">
    <property type="entry name" value="PEP_CTERM"/>
    <property type="match status" value="1"/>
</dbReference>
<keyword evidence="1" id="KW-0732">Signal</keyword>
<feature type="chain" id="PRO_5018738436" evidence="1">
    <location>
        <begin position="23"/>
        <end position="170"/>
    </location>
</feature>
<evidence type="ECO:0000313" key="4">
    <source>
        <dbReference type="Proteomes" id="UP000288587"/>
    </source>
</evidence>
<accession>A0A3S2UWM0</accession>
<dbReference type="InterPro" id="IPR013424">
    <property type="entry name" value="Ice-binding_C"/>
</dbReference>
<organism evidence="3 4">
    <name type="scientific">Inhella crocodyli</name>
    <dbReference type="NCBI Taxonomy" id="2499851"/>
    <lineage>
        <taxon>Bacteria</taxon>
        <taxon>Pseudomonadati</taxon>
        <taxon>Pseudomonadota</taxon>
        <taxon>Betaproteobacteria</taxon>
        <taxon>Burkholderiales</taxon>
        <taxon>Sphaerotilaceae</taxon>
        <taxon>Inhella</taxon>
    </lineage>
</organism>
<name>A0A3S2UWM0_9BURK</name>
<feature type="signal peptide" evidence="1">
    <location>
        <begin position="1"/>
        <end position="22"/>
    </location>
</feature>
<evidence type="ECO:0000256" key="1">
    <source>
        <dbReference type="SAM" id="SignalP"/>
    </source>
</evidence>
<dbReference type="RefSeq" id="WP_127684274.1">
    <property type="nucleotide sequence ID" value="NZ_SACM01000006.1"/>
</dbReference>
<evidence type="ECO:0000259" key="2">
    <source>
        <dbReference type="Pfam" id="PF07589"/>
    </source>
</evidence>
<sequence length="170" mass="17437">MSRIKTLLAALTLAGASLSAHADAVFRFTGNVDSGSRAGEALAGEFALADVAADFDGARELLSFRLDAFGQTYTLADADAPALAWFAAGQLLGIDFQDLDGADATLRPFVALMAGFFDASEALFAYDSTGGGTEGFAGLAFEPVQAVPEPGSAALLLAGLLATGALRRRR</sequence>
<dbReference type="EMBL" id="SACM01000006">
    <property type="protein sequence ID" value="RVT82466.1"/>
    <property type="molecule type" value="Genomic_DNA"/>
</dbReference>
<dbReference type="AlphaFoldDB" id="A0A3S2UWM0"/>
<keyword evidence="4" id="KW-1185">Reference proteome</keyword>
<reference evidence="3 4" key="1">
    <citation type="submission" date="2019-01" db="EMBL/GenBank/DDBJ databases">
        <authorList>
            <person name="Chen W.-M."/>
        </authorList>
    </citation>
    <scope>NUCLEOTIDE SEQUENCE [LARGE SCALE GENOMIC DNA]</scope>
    <source>
        <strain evidence="3 4">CCP-18</strain>
    </source>
</reference>
<evidence type="ECO:0000313" key="3">
    <source>
        <dbReference type="EMBL" id="RVT82466.1"/>
    </source>
</evidence>
<feature type="domain" description="Ice-binding protein C-terminal" evidence="2">
    <location>
        <begin position="146"/>
        <end position="169"/>
    </location>
</feature>
<protein>
    <submittedName>
        <fullName evidence="3">PEP-CTERM sorting domain-containing protein</fullName>
    </submittedName>
</protein>
<gene>
    <name evidence="3" type="ORF">EOD73_17185</name>
</gene>
<dbReference type="Proteomes" id="UP000288587">
    <property type="component" value="Unassembled WGS sequence"/>
</dbReference>
<dbReference type="Pfam" id="PF07589">
    <property type="entry name" value="PEP-CTERM"/>
    <property type="match status" value="1"/>
</dbReference>
<proteinExistence type="predicted"/>